<dbReference type="PANTHER" id="PTHR33507:SF3">
    <property type="entry name" value="INNER MEMBRANE PROTEIN YBBJ"/>
    <property type="match status" value="1"/>
</dbReference>
<feature type="transmembrane region" description="Helical" evidence="5">
    <location>
        <begin position="33"/>
        <end position="53"/>
    </location>
</feature>
<dbReference type="EMBL" id="FUXM01000007">
    <property type="protein sequence ID" value="SJZ77989.1"/>
    <property type="molecule type" value="Genomic_DNA"/>
</dbReference>
<keyword evidence="4 5" id="KW-0472">Membrane</keyword>
<feature type="domain" description="NfeD integral membrane" evidence="7">
    <location>
        <begin position="8"/>
        <end position="78"/>
    </location>
</feature>
<evidence type="ECO:0000256" key="5">
    <source>
        <dbReference type="SAM" id="Phobius"/>
    </source>
</evidence>
<evidence type="ECO:0000256" key="3">
    <source>
        <dbReference type="ARBA" id="ARBA00022989"/>
    </source>
</evidence>
<evidence type="ECO:0000259" key="7">
    <source>
        <dbReference type="Pfam" id="PF24961"/>
    </source>
</evidence>
<evidence type="ECO:0000259" key="6">
    <source>
        <dbReference type="Pfam" id="PF01957"/>
    </source>
</evidence>
<keyword evidence="3 5" id="KW-1133">Transmembrane helix</keyword>
<evidence type="ECO:0000256" key="4">
    <source>
        <dbReference type="ARBA" id="ARBA00023136"/>
    </source>
</evidence>
<dbReference type="Gene3D" id="2.40.50.140">
    <property type="entry name" value="Nucleic acid-binding proteins"/>
    <property type="match status" value="1"/>
</dbReference>
<dbReference type="PANTHER" id="PTHR33507">
    <property type="entry name" value="INNER MEMBRANE PROTEIN YBBJ"/>
    <property type="match status" value="1"/>
</dbReference>
<dbReference type="AlphaFoldDB" id="A0A1T4NFE2"/>
<dbReference type="RefSeq" id="WP_078664981.1">
    <property type="nucleotide sequence ID" value="NZ_FUXM01000007.1"/>
</dbReference>
<dbReference type="Pfam" id="PF01957">
    <property type="entry name" value="NfeD"/>
    <property type="match status" value="1"/>
</dbReference>
<organism evidence="8 9">
    <name type="scientific">Carboxydocella sporoproducens DSM 16521</name>
    <dbReference type="NCBI Taxonomy" id="1121270"/>
    <lineage>
        <taxon>Bacteria</taxon>
        <taxon>Bacillati</taxon>
        <taxon>Bacillota</taxon>
        <taxon>Clostridia</taxon>
        <taxon>Eubacteriales</taxon>
        <taxon>Clostridiales Family XVI. Incertae Sedis</taxon>
        <taxon>Carboxydocella</taxon>
    </lineage>
</organism>
<evidence type="ECO:0000313" key="9">
    <source>
        <dbReference type="Proteomes" id="UP000189933"/>
    </source>
</evidence>
<feature type="transmembrane region" description="Helical" evidence="5">
    <location>
        <begin position="59"/>
        <end position="78"/>
    </location>
</feature>
<dbReference type="InterPro" id="IPR052165">
    <property type="entry name" value="Membrane_assoc_protease"/>
</dbReference>
<dbReference type="InterPro" id="IPR012340">
    <property type="entry name" value="NA-bd_OB-fold"/>
</dbReference>
<accession>A0A1T4NFE2</accession>
<name>A0A1T4NFE2_9FIRM</name>
<evidence type="ECO:0000256" key="2">
    <source>
        <dbReference type="ARBA" id="ARBA00022692"/>
    </source>
</evidence>
<dbReference type="InterPro" id="IPR056739">
    <property type="entry name" value="NfeD_membrane"/>
</dbReference>
<dbReference type="OrthoDB" id="9806253at2"/>
<keyword evidence="9" id="KW-1185">Reference proteome</keyword>
<dbReference type="GO" id="GO:0005886">
    <property type="term" value="C:plasma membrane"/>
    <property type="evidence" value="ECO:0007669"/>
    <property type="project" value="TreeGrafter"/>
</dbReference>
<feature type="domain" description="NfeD-like C-terminal" evidence="6">
    <location>
        <begin position="111"/>
        <end position="165"/>
    </location>
</feature>
<proteinExistence type="predicted"/>
<keyword evidence="2 5" id="KW-0812">Transmembrane</keyword>
<reference evidence="9" key="1">
    <citation type="submission" date="2017-02" db="EMBL/GenBank/DDBJ databases">
        <authorList>
            <person name="Varghese N."/>
            <person name="Submissions S."/>
        </authorList>
    </citation>
    <scope>NUCLEOTIDE SEQUENCE [LARGE SCALE GENOMIC DNA]</scope>
    <source>
        <strain evidence="9">DSM 16521</strain>
    </source>
</reference>
<dbReference type="Pfam" id="PF24961">
    <property type="entry name" value="NfeD_membrane"/>
    <property type="match status" value="1"/>
</dbReference>
<evidence type="ECO:0000313" key="8">
    <source>
        <dbReference type="EMBL" id="SJZ77989.1"/>
    </source>
</evidence>
<evidence type="ECO:0000256" key="1">
    <source>
        <dbReference type="ARBA" id="ARBA00004141"/>
    </source>
</evidence>
<dbReference type="Proteomes" id="UP000189933">
    <property type="component" value="Unassembled WGS sequence"/>
</dbReference>
<protein>
    <submittedName>
        <fullName evidence="8">NfeD-like C-terminal, partner-binding</fullName>
    </submittedName>
</protein>
<dbReference type="InterPro" id="IPR002810">
    <property type="entry name" value="NfeD-like_C"/>
</dbReference>
<sequence length="170" mass="18435">MPYPAFYLNGWEALLIFMIGFLALLVEILVIPGFGLVGLAGILFMLFALYLALHAPGAVLAALALAILVAAVVLYWAWRRMEEKRLLNQLILTDNQESKAGYLAPDPSWQKLVGKSGLTLTPLRPAGKVEIAGQVVDVVSEGEYLPGGVKVTVIKVEGQRIVVRKEKPGP</sequence>
<comment type="subcellular location">
    <subcellularLocation>
        <location evidence="1">Membrane</location>
        <topology evidence="1">Multi-pass membrane protein</topology>
    </subcellularLocation>
</comment>
<feature type="transmembrane region" description="Helical" evidence="5">
    <location>
        <begin position="6"/>
        <end position="26"/>
    </location>
</feature>
<gene>
    <name evidence="8" type="ORF">SAMN02745885_00882</name>
</gene>
<dbReference type="SUPFAM" id="SSF141322">
    <property type="entry name" value="NfeD domain-like"/>
    <property type="match status" value="1"/>
</dbReference>